<gene>
    <name evidence="2" type="ORF">GA0070606_3353</name>
</gene>
<protein>
    <submittedName>
        <fullName evidence="2">Uncharacterized protein</fullName>
    </submittedName>
</protein>
<evidence type="ECO:0000256" key="1">
    <source>
        <dbReference type="SAM" id="MobiDB-lite"/>
    </source>
</evidence>
<organism evidence="2 3">
    <name type="scientific">Micromonospora citrea</name>
    <dbReference type="NCBI Taxonomy" id="47855"/>
    <lineage>
        <taxon>Bacteria</taxon>
        <taxon>Bacillati</taxon>
        <taxon>Actinomycetota</taxon>
        <taxon>Actinomycetes</taxon>
        <taxon>Micromonosporales</taxon>
        <taxon>Micromonosporaceae</taxon>
        <taxon>Micromonospora</taxon>
    </lineage>
</organism>
<feature type="region of interest" description="Disordered" evidence="1">
    <location>
        <begin position="116"/>
        <end position="189"/>
    </location>
</feature>
<evidence type="ECO:0000313" key="2">
    <source>
        <dbReference type="EMBL" id="SCL60911.1"/>
    </source>
</evidence>
<feature type="region of interest" description="Disordered" evidence="1">
    <location>
        <begin position="203"/>
        <end position="263"/>
    </location>
</feature>
<dbReference type="Proteomes" id="UP000199001">
    <property type="component" value="Unassembled WGS sequence"/>
</dbReference>
<feature type="compositionally biased region" description="Gly residues" evidence="1">
    <location>
        <begin position="116"/>
        <end position="168"/>
    </location>
</feature>
<reference evidence="3" key="1">
    <citation type="submission" date="2016-06" db="EMBL/GenBank/DDBJ databases">
        <authorList>
            <person name="Varghese N."/>
            <person name="Submissions Spin"/>
        </authorList>
    </citation>
    <scope>NUCLEOTIDE SEQUENCE [LARGE SCALE GENOMIC DNA]</scope>
    <source>
        <strain evidence="3">DSM 43903</strain>
    </source>
</reference>
<keyword evidence="3" id="KW-1185">Reference proteome</keyword>
<feature type="compositionally biased region" description="Basic residues" evidence="1">
    <location>
        <begin position="232"/>
        <end position="242"/>
    </location>
</feature>
<name>A0A1C6V3J2_9ACTN</name>
<evidence type="ECO:0000313" key="3">
    <source>
        <dbReference type="Proteomes" id="UP000199001"/>
    </source>
</evidence>
<dbReference type="EMBL" id="FMHZ01000002">
    <property type="protein sequence ID" value="SCL60911.1"/>
    <property type="molecule type" value="Genomic_DNA"/>
</dbReference>
<proteinExistence type="predicted"/>
<accession>A0A1C6V3J2</accession>
<dbReference type="AlphaFoldDB" id="A0A1C6V3J2"/>
<sequence length="263" mass="26722">MGRGWPVPGVVGRSLAWLAGPWHGWPVRGAWLAGPCGAVDPILRRSLSARSRDAHPPAFELNRLRHHRRARWAGAVGPGGGFGAEGPGGGPGRWVRGGGFGAEGPGGGPGRWVRGGGFGAEGPGGGPGRWVRGGGFGAEGPGGGSGAEGPGGGSRAEGPRGSPGGRGGRIVYDISSTAPPRPAGRAGRPANLRRRAVCIGPAPCSGCQARRTVRSTGRRGSAQPARPCNRAMRSRSSKRPCAARREAAGDRSARGRWSSKGDR</sequence>
<feature type="compositionally biased region" description="Basic and acidic residues" evidence="1">
    <location>
        <begin position="243"/>
        <end position="263"/>
    </location>
</feature>
<dbReference type="STRING" id="47855.GA0070606_3353"/>